<sequence>MSADIYVDSDENNETLFFYNTNLSILDNETIAESLAFAISVESAENALEMEPDGYAIPLFNEWLHRAGRLPYSKELNYFVYDYLPEFDLNAVVNELGEETVKELALLPFSNDGQNYDQTLEKKLAEFVSKLKENKKEGIKKLEYVVELLEEKSGNRAKALAAVFAHILNKSINNTYISSSDF</sequence>
<name>A0A7J3SK75_9CREN</name>
<dbReference type="EMBL" id="DTLS01000049">
    <property type="protein sequence ID" value="HGZ59917.1"/>
    <property type="molecule type" value="Genomic_DNA"/>
</dbReference>
<reference evidence="1" key="1">
    <citation type="journal article" date="2020" name="mSystems">
        <title>Genome- and Community-Level Interaction Insights into Carbon Utilization and Element Cycling Functions of Hydrothermarchaeota in Hydrothermal Sediment.</title>
        <authorList>
            <person name="Zhou Z."/>
            <person name="Liu Y."/>
            <person name="Xu W."/>
            <person name="Pan J."/>
            <person name="Luo Z.H."/>
            <person name="Li M."/>
        </authorList>
    </citation>
    <scope>NUCLEOTIDE SEQUENCE [LARGE SCALE GENOMIC DNA]</scope>
    <source>
        <strain evidence="1">SpSt-885</strain>
    </source>
</reference>
<accession>A0A7J3SK75</accession>
<dbReference type="AlphaFoldDB" id="A0A7J3SK75"/>
<proteinExistence type="predicted"/>
<comment type="caution">
    <text evidence="1">The sequence shown here is derived from an EMBL/GenBank/DDBJ whole genome shotgun (WGS) entry which is preliminary data.</text>
</comment>
<organism evidence="1">
    <name type="scientific">Fervidicoccus fontis</name>
    <dbReference type="NCBI Taxonomy" id="683846"/>
    <lineage>
        <taxon>Archaea</taxon>
        <taxon>Thermoproteota</taxon>
        <taxon>Thermoprotei</taxon>
        <taxon>Fervidicoccales</taxon>
        <taxon>Fervidicoccaceae</taxon>
        <taxon>Fervidicoccus</taxon>
    </lineage>
</organism>
<gene>
    <name evidence="1" type="ORF">ENW83_01750</name>
</gene>
<evidence type="ECO:0000313" key="1">
    <source>
        <dbReference type="EMBL" id="HGZ59917.1"/>
    </source>
</evidence>
<protein>
    <submittedName>
        <fullName evidence="1">Uncharacterized protein</fullName>
    </submittedName>
</protein>